<protein>
    <submittedName>
        <fullName evidence="2">Uncharacterized protein</fullName>
    </submittedName>
</protein>
<dbReference type="EMBL" id="KV700146">
    <property type="protein sequence ID" value="OCF30571.1"/>
    <property type="molecule type" value="Genomic_DNA"/>
</dbReference>
<feature type="region of interest" description="Disordered" evidence="1">
    <location>
        <begin position="1"/>
        <end position="26"/>
    </location>
</feature>
<evidence type="ECO:0000313" key="3">
    <source>
        <dbReference type="Proteomes" id="UP000092666"/>
    </source>
</evidence>
<name>A0A1B9GI02_9TREE</name>
<feature type="compositionally biased region" description="Polar residues" evidence="1">
    <location>
        <begin position="187"/>
        <end position="199"/>
    </location>
</feature>
<dbReference type="Proteomes" id="UP000092666">
    <property type="component" value="Unassembled WGS sequence"/>
</dbReference>
<gene>
    <name evidence="2" type="ORF">I316_07772</name>
</gene>
<sequence>MTVDNTSSQSPDTTDLPPRSQGVYRGTLDGEDILKGKIIEDRLKQASDCSASGTCDKWHWDANIGCYLIDIRDEDHVRSCDECGSLGDRPYRPFTEHRTGDERGPAPVTSVGHVTATGFAPPQSSCSTIGADGGATASPNATTAGAAKDTYPGFASGFRLRPESSEQTSRTGVPASHGDSTDGARPSASTTNQTAASNRGTKDSETGFKRGFLKGHLF</sequence>
<reference evidence="2 3" key="1">
    <citation type="submission" date="2013-07" db="EMBL/GenBank/DDBJ databases">
        <title>The Genome Sequence of Cryptococcus heveanensis BCC8398.</title>
        <authorList>
            <consortium name="The Broad Institute Genome Sequencing Platform"/>
            <person name="Cuomo C."/>
            <person name="Litvintseva A."/>
            <person name="Chen Y."/>
            <person name="Heitman J."/>
            <person name="Sun S."/>
            <person name="Springer D."/>
            <person name="Dromer F."/>
            <person name="Young S.K."/>
            <person name="Zeng Q."/>
            <person name="Gargeya S."/>
            <person name="Fitzgerald M."/>
            <person name="Abouelleil A."/>
            <person name="Alvarado L."/>
            <person name="Berlin A.M."/>
            <person name="Chapman S.B."/>
            <person name="Dewar J."/>
            <person name="Goldberg J."/>
            <person name="Griggs A."/>
            <person name="Gujja S."/>
            <person name="Hansen M."/>
            <person name="Howarth C."/>
            <person name="Imamovic A."/>
            <person name="Larimer J."/>
            <person name="McCowan C."/>
            <person name="Murphy C."/>
            <person name="Pearson M."/>
            <person name="Priest M."/>
            <person name="Roberts A."/>
            <person name="Saif S."/>
            <person name="Shea T."/>
            <person name="Sykes S."/>
            <person name="Wortman J."/>
            <person name="Nusbaum C."/>
            <person name="Birren B."/>
        </authorList>
    </citation>
    <scope>NUCLEOTIDE SEQUENCE [LARGE SCALE GENOMIC DNA]</scope>
    <source>
        <strain evidence="2 3">BCC8398</strain>
    </source>
</reference>
<proteinExistence type="predicted"/>
<dbReference type="AlphaFoldDB" id="A0A1B9GI02"/>
<reference evidence="3" key="2">
    <citation type="submission" date="2013-12" db="EMBL/GenBank/DDBJ databases">
        <title>Evolution of pathogenesis and genome organization in the Tremellales.</title>
        <authorList>
            <person name="Cuomo C."/>
            <person name="Litvintseva A."/>
            <person name="Heitman J."/>
            <person name="Chen Y."/>
            <person name="Sun S."/>
            <person name="Springer D."/>
            <person name="Dromer F."/>
            <person name="Young S."/>
            <person name="Zeng Q."/>
            <person name="Chapman S."/>
            <person name="Gujja S."/>
            <person name="Saif S."/>
            <person name="Birren B."/>
        </authorList>
    </citation>
    <scope>NUCLEOTIDE SEQUENCE [LARGE SCALE GENOMIC DNA]</scope>
    <source>
        <strain evidence="3">BCC8398</strain>
    </source>
</reference>
<evidence type="ECO:0000313" key="2">
    <source>
        <dbReference type="EMBL" id="OCF30571.1"/>
    </source>
</evidence>
<feature type="region of interest" description="Disordered" evidence="1">
    <location>
        <begin position="153"/>
        <end position="218"/>
    </location>
</feature>
<keyword evidence="3" id="KW-1185">Reference proteome</keyword>
<accession>A0A1B9GI02</accession>
<feature type="compositionally biased region" description="Polar residues" evidence="1">
    <location>
        <begin position="1"/>
        <end position="13"/>
    </location>
</feature>
<organism evidence="2 3">
    <name type="scientific">Kwoniella heveanensis BCC8398</name>
    <dbReference type="NCBI Taxonomy" id="1296120"/>
    <lineage>
        <taxon>Eukaryota</taxon>
        <taxon>Fungi</taxon>
        <taxon>Dikarya</taxon>
        <taxon>Basidiomycota</taxon>
        <taxon>Agaricomycotina</taxon>
        <taxon>Tremellomycetes</taxon>
        <taxon>Tremellales</taxon>
        <taxon>Cryptococcaceae</taxon>
        <taxon>Kwoniella</taxon>
    </lineage>
</organism>
<evidence type="ECO:0000256" key="1">
    <source>
        <dbReference type="SAM" id="MobiDB-lite"/>
    </source>
</evidence>